<organism evidence="1 2">
    <name type="scientific">Candidatus Scatousia excrementipullorum</name>
    <dbReference type="NCBI Taxonomy" id="2840936"/>
    <lineage>
        <taxon>Bacteria</taxon>
        <taxon>Candidatus Scatousia</taxon>
    </lineage>
</organism>
<evidence type="ECO:0000313" key="1">
    <source>
        <dbReference type="EMBL" id="MBO8429867.1"/>
    </source>
</evidence>
<dbReference type="GO" id="GO:0004252">
    <property type="term" value="F:serine-type endopeptidase activity"/>
    <property type="evidence" value="ECO:0007669"/>
    <property type="project" value="InterPro"/>
</dbReference>
<reference evidence="1" key="1">
    <citation type="submission" date="2020-10" db="EMBL/GenBank/DDBJ databases">
        <authorList>
            <person name="Gilroy R."/>
        </authorList>
    </citation>
    <scope>NUCLEOTIDE SEQUENCE</scope>
    <source>
        <strain evidence="1">10192</strain>
    </source>
</reference>
<accession>A0A9D9DML4</accession>
<dbReference type="InterPro" id="IPR036852">
    <property type="entry name" value="Peptidase_S8/S53_dom_sf"/>
</dbReference>
<comment type="caution">
    <text evidence="1">The sequence shown here is derived from an EMBL/GenBank/DDBJ whole genome shotgun (WGS) entry which is preliminary data.</text>
</comment>
<dbReference type="AlphaFoldDB" id="A0A9D9DML4"/>
<dbReference type="SUPFAM" id="SSF52743">
    <property type="entry name" value="Subtilisin-like"/>
    <property type="match status" value="1"/>
</dbReference>
<sequence length="375" mass="43247">MNINNLQTISKKLVFLQNKQSILQTKPNCFRGKNITLTYAKNGKSFALPRFISEEMREARIMNKAAIDEIKQRAGFIKPYKAEKEDLVRLEDQSFPKVLWMNPKNGQRYYLLKTGKTADGKNIVRILNEDGSFIKEAVLKKKNIIQFEWYDKYKISDFNNLTHAEIMELFIKRYNPFIEVKQCYLKNQKDNNIKNLLKQIDENTAAISCAFQFSHNISPTSKLKKLYYKILNKRVKVNTENLYSDLLNFRETKDLNFEAIPPHIRIFVASGNNGKNAYNSILALKNIEGVGSLDLKGKLAHYSASRNSYFTQHYERGEFPAFQVPDGFMLTDTNVIDIPLKSDKFKELKTLHGTSISVSIRAAKAVLNQMMDGIL</sequence>
<proteinExistence type="predicted"/>
<dbReference type="EMBL" id="JADIND010000013">
    <property type="protein sequence ID" value="MBO8429867.1"/>
    <property type="molecule type" value="Genomic_DNA"/>
</dbReference>
<name>A0A9D9DML4_9BACT</name>
<protein>
    <submittedName>
        <fullName evidence="1">Uncharacterized protein</fullName>
    </submittedName>
</protein>
<dbReference type="Proteomes" id="UP000823632">
    <property type="component" value="Unassembled WGS sequence"/>
</dbReference>
<dbReference type="GO" id="GO:0006508">
    <property type="term" value="P:proteolysis"/>
    <property type="evidence" value="ECO:0007669"/>
    <property type="project" value="InterPro"/>
</dbReference>
<gene>
    <name evidence="1" type="ORF">IAC76_00630</name>
</gene>
<evidence type="ECO:0000313" key="2">
    <source>
        <dbReference type="Proteomes" id="UP000823632"/>
    </source>
</evidence>
<reference evidence="1" key="2">
    <citation type="journal article" date="2021" name="PeerJ">
        <title>Extensive microbial diversity within the chicken gut microbiome revealed by metagenomics and culture.</title>
        <authorList>
            <person name="Gilroy R."/>
            <person name="Ravi A."/>
            <person name="Getino M."/>
            <person name="Pursley I."/>
            <person name="Horton D.L."/>
            <person name="Alikhan N.F."/>
            <person name="Baker D."/>
            <person name="Gharbi K."/>
            <person name="Hall N."/>
            <person name="Watson M."/>
            <person name="Adriaenssens E.M."/>
            <person name="Foster-Nyarko E."/>
            <person name="Jarju S."/>
            <person name="Secka A."/>
            <person name="Antonio M."/>
            <person name="Oren A."/>
            <person name="Chaudhuri R.R."/>
            <person name="La Ragione R."/>
            <person name="Hildebrand F."/>
            <person name="Pallen M.J."/>
        </authorList>
    </citation>
    <scope>NUCLEOTIDE SEQUENCE</scope>
    <source>
        <strain evidence="1">10192</strain>
    </source>
</reference>